<sequence>MISITTLLALLLASIACYTAIRVVKPFALKVGLVDIPNHRKIHSGEVPLVGGIAVYLGVLTASSILLPEGQIVNIYLISSGLIVLLGALDDYKDLSVGVRIIAQVLIASLMVYGAGLHLSDFGNILFGLNTNLGWFGYPMTILATIAAINAFNMTDGIDGLAGMLSLVAFTGIAVLMMFGGQPLFILPLILSASIVPFLFFNLGLVGGKAKKIFMGDAGSMFVGLSIVWLLVIGSQGQEASFRPVTALWLIAIPFLDMCAITIRRIIKKRSPFQPDKEHVHHIVMRLGLSAKSALMLITFASLLFAAFGLCGEYYQWPESFMFAMFMLVFVVYFYALKHAWKVSKFIRKLLSNKLSVN</sequence>
<evidence type="ECO:0000256" key="8">
    <source>
        <dbReference type="ARBA" id="ARBA00022985"/>
    </source>
</evidence>
<comment type="catalytic activity">
    <reaction evidence="12">
        <text>di-trans,octa-cis-undecaprenyl phosphate + UDP-N-acetyl-alpha-D-glucosamine = N-acetyl-alpha-D-glucosaminyl-di-trans,octa-cis-undecaprenyl diphosphate + UMP</text>
        <dbReference type="Rhea" id="RHEA:28090"/>
        <dbReference type="ChEBI" id="CHEBI:57705"/>
        <dbReference type="ChEBI" id="CHEBI:57865"/>
        <dbReference type="ChEBI" id="CHEBI:60392"/>
        <dbReference type="ChEBI" id="CHEBI:62959"/>
        <dbReference type="EC" id="2.7.8.33"/>
    </reaction>
</comment>
<dbReference type="KEGG" id="pmaw:MACH26_32180"/>
<evidence type="ECO:0000256" key="11">
    <source>
        <dbReference type="ARBA" id="ARBA00023211"/>
    </source>
</evidence>
<keyword evidence="2 12" id="KW-1003">Cell membrane</keyword>
<feature type="transmembrane region" description="Helical" evidence="12">
    <location>
        <begin position="185"/>
        <end position="206"/>
    </location>
</feature>
<evidence type="ECO:0000256" key="2">
    <source>
        <dbReference type="ARBA" id="ARBA00022475"/>
    </source>
</evidence>
<dbReference type="PANTHER" id="PTHR22926:SF3">
    <property type="entry name" value="UNDECAPRENYL-PHOSPHATE ALPHA-N-ACETYLGLUCOSAMINYL 1-PHOSPHATE TRANSFERASE"/>
    <property type="match status" value="1"/>
</dbReference>
<dbReference type="InterPro" id="IPR018480">
    <property type="entry name" value="PNAcMuramoyl-5peptid_Trfase_CS"/>
</dbReference>
<keyword evidence="7 12" id="KW-0460">Magnesium</keyword>
<keyword evidence="10 12" id="KW-0472">Membrane</keyword>
<evidence type="ECO:0000313" key="14">
    <source>
        <dbReference type="EMBL" id="BDX07697.1"/>
    </source>
</evidence>
<feature type="transmembrane region" description="Helical" evidence="12">
    <location>
        <begin position="73"/>
        <end position="90"/>
    </location>
</feature>
<comment type="pathway">
    <text evidence="12">Bacterial outer membrane biogenesis; LPS O-antigen biosynthesis.</text>
</comment>
<dbReference type="PANTHER" id="PTHR22926">
    <property type="entry name" value="PHOSPHO-N-ACETYLMURAMOYL-PENTAPEPTIDE-TRANSFERASE"/>
    <property type="match status" value="1"/>
</dbReference>
<keyword evidence="9 12" id="KW-1133">Transmembrane helix</keyword>
<dbReference type="Pfam" id="PF00953">
    <property type="entry name" value="Glycos_transf_4"/>
    <property type="match status" value="1"/>
</dbReference>
<dbReference type="GO" id="GO:0000287">
    <property type="term" value="F:magnesium ion binding"/>
    <property type="evidence" value="ECO:0007669"/>
    <property type="project" value="InterPro"/>
</dbReference>
<feature type="transmembrane region" description="Helical" evidence="12">
    <location>
        <begin position="45"/>
        <end position="67"/>
    </location>
</feature>
<evidence type="ECO:0000256" key="3">
    <source>
        <dbReference type="ARBA" id="ARBA00022519"/>
    </source>
</evidence>
<dbReference type="GO" id="GO:0009243">
    <property type="term" value="P:O antigen biosynthetic process"/>
    <property type="evidence" value="ECO:0007669"/>
    <property type="project" value="UniProtKB-UniRule"/>
</dbReference>
<keyword evidence="8 12" id="KW-0448">Lipopolysaccharide biosynthesis</keyword>
<keyword evidence="5 12" id="KW-0808">Transferase</keyword>
<feature type="transmembrane region" description="Helical" evidence="12">
    <location>
        <begin position="97"/>
        <end position="115"/>
    </location>
</feature>
<proteinExistence type="inferred from homology"/>
<dbReference type="EC" id="2.7.8.33" evidence="12"/>
<dbReference type="GO" id="GO:0071555">
    <property type="term" value="P:cell wall organization"/>
    <property type="evidence" value="ECO:0007669"/>
    <property type="project" value="TreeGrafter"/>
</dbReference>
<feature type="transmembrane region" description="Helical" evidence="12">
    <location>
        <begin position="321"/>
        <end position="341"/>
    </location>
</feature>
<dbReference type="Proteomes" id="UP001333710">
    <property type="component" value="Chromosome"/>
</dbReference>
<evidence type="ECO:0000256" key="4">
    <source>
        <dbReference type="ARBA" id="ARBA00022676"/>
    </source>
</evidence>
<dbReference type="HAMAP" id="MF_02030">
    <property type="entry name" value="WecA_Gammaproteo"/>
    <property type="match status" value="1"/>
</dbReference>
<evidence type="ECO:0000256" key="13">
    <source>
        <dbReference type="PIRSR" id="PIRSR600715-1"/>
    </source>
</evidence>
<evidence type="ECO:0000256" key="10">
    <source>
        <dbReference type="ARBA" id="ARBA00023136"/>
    </source>
</evidence>
<gene>
    <name evidence="12 14" type="primary">wecA</name>
    <name evidence="14" type="ORF">MACH26_32180</name>
</gene>
<feature type="binding site" evidence="13">
    <location>
        <position position="217"/>
    </location>
    <ligand>
        <name>Mg(2+)</name>
        <dbReference type="ChEBI" id="CHEBI:18420"/>
    </ligand>
</feature>
<keyword evidence="6 12" id="KW-0812">Transmembrane</keyword>
<evidence type="ECO:0000313" key="15">
    <source>
        <dbReference type="Proteomes" id="UP001333710"/>
    </source>
</evidence>
<feature type="transmembrane region" description="Helical" evidence="12">
    <location>
        <begin position="218"/>
        <end position="235"/>
    </location>
</feature>
<evidence type="ECO:0000256" key="7">
    <source>
        <dbReference type="ARBA" id="ARBA00022842"/>
    </source>
</evidence>
<keyword evidence="4 12" id="KW-0328">Glycosyltransferase</keyword>
<dbReference type="CDD" id="cd06853">
    <property type="entry name" value="GT_WecA_like"/>
    <property type="match status" value="1"/>
</dbReference>
<dbReference type="NCBIfam" id="TIGR02380">
    <property type="entry name" value="ECA_wecA"/>
    <property type="match status" value="1"/>
</dbReference>
<dbReference type="GO" id="GO:0009276">
    <property type="term" value="C:Gram-negative-bacterium-type cell wall"/>
    <property type="evidence" value="ECO:0007669"/>
    <property type="project" value="InterPro"/>
</dbReference>
<organism evidence="14 15">
    <name type="scientific">Planctobacterium marinum</name>
    <dbReference type="NCBI Taxonomy" id="1631968"/>
    <lineage>
        <taxon>Bacteria</taxon>
        <taxon>Pseudomonadati</taxon>
        <taxon>Pseudomonadota</taxon>
        <taxon>Gammaproteobacteria</taxon>
        <taxon>Alteromonadales</taxon>
        <taxon>Alteromonadaceae</taxon>
        <taxon>Planctobacterium</taxon>
    </lineage>
</organism>
<comment type="function">
    <text evidence="12">Catalyzes the transfer of the GlcNAc-1-phosphate moiety from UDP-GlcNAc onto the carrier lipid undecaprenyl phosphate (C55-P), yielding GlcNAc-pyrophosphoryl-undecaprenyl (GlcNAc-PP-C55).</text>
</comment>
<feature type="binding site" evidence="13">
    <location>
        <position position="153"/>
    </location>
    <ligand>
        <name>Mg(2+)</name>
        <dbReference type="ChEBI" id="CHEBI:18420"/>
    </ligand>
</feature>
<accession>A0AA48KT02</accession>
<comment type="cofactor">
    <cofactor evidence="12">
        <name>Mn(2+)</name>
        <dbReference type="ChEBI" id="CHEBI:29035"/>
    </cofactor>
</comment>
<dbReference type="GO" id="GO:0030145">
    <property type="term" value="F:manganese ion binding"/>
    <property type="evidence" value="ECO:0007669"/>
    <property type="project" value="InterPro"/>
</dbReference>
<evidence type="ECO:0000256" key="1">
    <source>
        <dbReference type="ARBA" id="ARBA00004651"/>
    </source>
</evidence>
<dbReference type="InterPro" id="IPR000715">
    <property type="entry name" value="Glycosyl_transferase_4"/>
</dbReference>
<comment type="cofactor">
    <cofactor evidence="12 13">
        <name>Mg(2+)</name>
        <dbReference type="ChEBI" id="CHEBI:18420"/>
    </cofactor>
</comment>
<keyword evidence="13" id="KW-0479">Metal-binding</keyword>
<evidence type="ECO:0000256" key="5">
    <source>
        <dbReference type="ARBA" id="ARBA00022679"/>
    </source>
</evidence>
<dbReference type="EMBL" id="AP027272">
    <property type="protein sequence ID" value="BDX07697.1"/>
    <property type="molecule type" value="Genomic_DNA"/>
</dbReference>
<comment type="subcellular location">
    <subcellularLocation>
        <location evidence="12">Cell inner membrane</location>
        <topology evidence="12">Multi-pass membrane protein</topology>
    </subcellularLocation>
    <subcellularLocation>
        <location evidence="1">Cell membrane</location>
        <topology evidence="1">Multi-pass membrane protein</topology>
    </subcellularLocation>
</comment>
<feature type="transmembrane region" description="Helical" evidence="12">
    <location>
        <begin position="247"/>
        <end position="267"/>
    </location>
</feature>
<name>A0AA48KT02_9ALTE</name>
<dbReference type="InterPro" id="IPR012750">
    <property type="entry name" value="ECA_WecA-rel"/>
</dbReference>
<dbReference type="RefSeq" id="WP_338293786.1">
    <property type="nucleotide sequence ID" value="NZ_AP027272.1"/>
</dbReference>
<evidence type="ECO:0000256" key="9">
    <source>
        <dbReference type="ARBA" id="ARBA00022989"/>
    </source>
</evidence>
<keyword evidence="3 12" id="KW-0997">Cell inner membrane</keyword>
<reference evidence="14" key="1">
    <citation type="submission" date="2023-01" db="EMBL/GenBank/DDBJ databases">
        <title>Complete genome sequence of Planctobacterium marinum strain Dej080120_11.</title>
        <authorList>
            <person name="Ueki S."/>
            <person name="Maruyama F."/>
        </authorList>
    </citation>
    <scope>NUCLEOTIDE SEQUENCE</scope>
    <source>
        <strain evidence="14">Dej080120_11</strain>
    </source>
</reference>
<feature type="transmembrane region" description="Helical" evidence="12">
    <location>
        <begin position="135"/>
        <end position="153"/>
    </location>
</feature>
<feature type="transmembrane region" description="Helical" evidence="12">
    <location>
        <begin position="160"/>
        <end position="179"/>
    </location>
</feature>
<evidence type="ECO:0000256" key="12">
    <source>
        <dbReference type="HAMAP-Rule" id="MF_02030"/>
    </source>
</evidence>
<keyword evidence="15" id="KW-1185">Reference proteome</keyword>
<dbReference type="AlphaFoldDB" id="A0AA48KT02"/>
<dbReference type="PROSITE" id="PS01348">
    <property type="entry name" value="MRAY_2"/>
    <property type="match status" value="1"/>
</dbReference>
<protein>
    <recommendedName>
        <fullName evidence="12">Undecaprenyl-phosphate alpha-N-acetylglucosaminyl 1-phosphate transferase</fullName>
        <ecNumber evidence="12">2.7.8.33</ecNumber>
    </recommendedName>
    <alternativeName>
        <fullName evidence="12">UDP-GlcNAc:undecaprenyl-phosphate GlcNAc-1-phosphate transferase</fullName>
    </alternativeName>
    <alternativeName>
        <fullName evidence="12">Undecaprenyl-phosphate GlcNAc-1-phosphate transferase</fullName>
    </alternativeName>
</protein>
<feature type="transmembrane region" description="Helical" evidence="12">
    <location>
        <begin position="294"/>
        <end position="315"/>
    </location>
</feature>
<dbReference type="GO" id="GO:0036380">
    <property type="term" value="F:UDP-N-acetylglucosamine-undecaprenyl-phosphate N-acetylglucosaminephosphotransferase activity"/>
    <property type="evidence" value="ECO:0007669"/>
    <property type="project" value="UniProtKB-UniRule"/>
</dbReference>
<dbReference type="GO" id="GO:0044038">
    <property type="term" value="P:cell wall macromolecule biosynthetic process"/>
    <property type="evidence" value="ECO:0007669"/>
    <property type="project" value="TreeGrafter"/>
</dbReference>
<evidence type="ECO:0000256" key="6">
    <source>
        <dbReference type="ARBA" id="ARBA00022692"/>
    </source>
</evidence>
<feature type="transmembrane region" description="Helical" evidence="12">
    <location>
        <begin position="6"/>
        <end position="24"/>
    </location>
</feature>
<comment type="similarity">
    <text evidence="12">Belongs to the glycosyltransferase 4 family. WecA subfamily.</text>
</comment>
<dbReference type="GO" id="GO:0005886">
    <property type="term" value="C:plasma membrane"/>
    <property type="evidence" value="ECO:0007669"/>
    <property type="project" value="UniProtKB-SubCell"/>
</dbReference>
<keyword evidence="11 12" id="KW-0464">Manganese</keyword>
<dbReference type="GO" id="GO:0016757">
    <property type="term" value="F:glycosyltransferase activity"/>
    <property type="evidence" value="ECO:0007669"/>
    <property type="project" value="UniProtKB-KW"/>
</dbReference>